<feature type="domain" description="RRM" evidence="4">
    <location>
        <begin position="33"/>
        <end position="111"/>
    </location>
</feature>
<gene>
    <name evidence="5" type="primary">MPUL0D04580</name>
    <name evidence="5" type="ORF">METSCH_D04580</name>
</gene>
<feature type="region of interest" description="Disordered" evidence="3">
    <location>
        <begin position="221"/>
        <end position="282"/>
    </location>
</feature>
<protein>
    <submittedName>
        <fullName evidence="5">RNA-binding motif protein, X-linked 2</fullName>
    </submittedName>
</protein>
<evidence type="ECO:0000256" key="2">
    <source>
        <dbReference type="PROSITE-ProRule" id="PRU00176"/>
    </source>
</evidence>
<dbReference type="AlphaFoldDB" id="A0A4P6XPI0"/>
<keyword evidence="1 2" id="KW-0694">RNA-binding</keyword>
<proteinExistence type="predicted"/>
<dbReference type="GO" id="GO:0000398">
    <property type="term" value="P:mRNA splicing, via spliceosome"/>
    <property type="evidence" value="ECO:0007669"/>
    <property type="project" value="TreeGrafter"/>
</dbReference>
<sequence>MNAIHKILAINEKELLLNVSDQASWHADYSDTSYIYIGNLHESLTEQNILTIFSQYGNPTHINLVKDRESGKSRGFCYLKYEDQRSCVLAIDNFNGVLIYEKPLKVDHTYYKLARGQSEDDFRVKYPDILARNTEVKRIESAPKLLPYKLEKGTENTPKTVETGVKANSRGNSAERKPHFPSISDLRDDDFSDPMANFAHNDDCFDPVAKLKDDDDFADPMAGFLRESSGEKLHGKGRKHESSESGDRSKRHRREKQSEEPHLIDRDAELDRDSGLDTDARI</sequence>
<evidence type="ECO:0000313" key="6">
    <source>
        <dbReference type="Proteomes" id="UP000292447"/>
    </source>
</evidence>
<evidence type="ECO:0000259" key="4">
    <source>
        <dbReference type="PROSITE" id="PS50102"/>
    </source>
</evidence>
<dbReference type="EMBL" id="CP034459">
    <property type="protein sequence ID" value="QBM89387.1"/>
    <property type="molecule type" value="Genomic_DNA"/>
</dbReference>
<reference evidence="6" key="1">
    <citation type="submission" date="2019-03" db="EMBL/GenBank/DDBJ databases">
        <title>Snf2 controls pulcherriminic acid biosynthesis and connects pigmentation and antifungal activity of the yeast Metschnikowia pulcherrima.</title>
        <authorList>
            <person name="Gore-Lloyd D."/>
            <person name="Sumann I."/>
            <person name="Brachmann A.O."/>
            <person name="Schneeberger K."/>
            <person name="Ortiz-Merino R.A."/>
            <person name="Moreno-Beltran M."/>
            <person name="Schlaefli M."/>
            <person name="Kirner P."/>
            <person name="Santos Kron A."/>
            <person name="Wolfe K.H."/>
            <person name="Piel J."/>
            <person name="Ahrens C.H."/>
            <person name="Henk D."/>
            <person name="Freimoser F.M."/>
        </authorList>
    </citation>
    <scope>NUCLEOTIDE SEQUENCE [LARGE SCALE GENOMIC DNA]</scope>
    <source>
        <strain evidence="6">APC 1.2</strain>
    </source>
</reference>
<evidence type="ECO:0000313" key="5">
    <source>
        <dbReference type="EMBL" id="QBM89387.1"/>
    </source>
</evidence>
<dbReference type="Gene3D" id="3.30.70.330">
    <property type="match status" value="1"/>
</dbReference>
<dbReference type="GO" id="GO:0071013">
    <property type="term" value="C:catalytic step 2 spliceosome"/>
    <property type="evidence" value="ECO:0007669"/>
    <property type="project" value="TreeGrafter"/>
</dbReference>
<organism evidence="5 6">
    <name type="scientific">Metschnikowia aff. pulcherrima</name>
    <dbReference type="NCBI Taxonomy" id="2163413"/>
    <lineage>
        <taxon>Eukaryota</taxon>
        <taxon>Fungi</taxon>
        <taxon>Dikarya</taxon>
        <taxon>Ascomycota</taxon>
        <taxon>Saccharomycotina</taxon>
        <taxon>Pichiomycetes</taxon>
        <taxon>Metschnikowiaceae</taxon>
        <taxon>Metschnikowia</taxon>
    </lineage>
</organism>
<evidence type="ECO:0000256" key="1">
    <source>
        <dbReference type="ARBA" id="ARBA00022884"/>
    </source>
</evidence>
<dbReference type="Proteomes" id="UP000292447">
    <property type="component" value="Chromosome IV"/>
</dbReference>
<dbReference type="SUPFAM" id="SSF54928">
    <property type="entry name" value="RNA-binding domain, RBD"/>
    <property type="match status" value="1"/>
</dbReference>
<dbReference type="InterPro" id="IPR000504">
    <property type="entry name" value="RRM_dom"/>
</dbReference>
<accession>A0A4P6XPI0</accession>
<dbReference type="InterPro" id="IPR051847">
    <property type="entry name" value="RNA_proc/Spliceosome_comp"/>
</dbReference>
<dbReference type="InterPro" id="IPR012677">
    <property type="entry name" value="Nucleotide-bd_a/b_plait_sf"/>
</dbReference>
<dbReference type="InterPro" id="IPR035979">
    <property type="entry name" value="RBD_domain_sf"/>
</dbReference>
<feature type="compositionally biased region" description="Basic and acidic residues" evidence="3">
    <location>
        <begin position="228"/>
        <end position="248"/>
    </location>
</feature>
<dbReference type="STRING" id="2163413.A0A4P6XPI0"/>
<dbReference type="Pfam" id="PF00076">
    <property type="entry name" value="RRM_1"/>
    <property type="match status" value="1"/>
</dbReference>
<dbReference type="GO" id="GO:0005686">
    <property type="term" value="C:U2 snRNP"/>
    <property type="evidence" value="ECO:0007669"/>
    <property type="project" value="TreeGrafter"/>
</dbReference>
<feature type="compositionally biased region" description="Basic and acidic residues" evidence="3">
    <location>
        <begin position="256"/>
        <end position="282"/>
    </location>
</feature>
<dbReference type="SMART" id="SM00360">
    <property type="entry name" value="RRM"/>
    <property type="match status" value="1"/>
</dbReference>
<dbReference type="PANTHER" id="PTHR45880:SF1">
    <property type="entry name" value="RNA-BINDING MOTIF PROTEIN, X-LINKED 2"/>
    <property type="match status" value="1"/>
</dbReference>
<evidence type="ECO:0000256" key="3">
    <source>
        <dbReference type="SAM" id="MobiDB-lite"/>
    </source>
</evidence>
<dbReference type="PANTHER" id="PTHR45880">
    <property type="entry name" value="RNA-BINDING MOTIF PROTEIN, X-LINKED 2"/>
    <property type="match status" value="1"/>
</dbReference>
<dbReference type="PROSITE" id="PS50102">
    <property type="entry name" value="RRM"/>
    <property type="match status" value="1"/>
</dbReference>
<dbReference type="GO" id="GO:0071011">
    <property type="term" value="C:precatalytic spliceosome"/>
    <property type="evidence" value="ECO:0007669"/>
    <property type="project" value="TreeGrafter"/>
</dbReference>
<dbReference type="GO" id="GO:0003723">
    <property type="term" value="F:RNA binding"/>
    <property type="evidence" value="ECO:0007669"/>
    <property type="project" value="UniProtKB-UniRule"/>
</dbReference>
<feature type="region of interest" description="Disordered" evidence="3">
    <location>
        <begin position="152"/>
        <end position="186"/>
    </location>
</feature>
<keyword evidence="6" id="KW-1185">Reference proteome</keyword>
<name>A0A4P6XPI0_9ASCO</name>